<name>E1IIG4_9CHLR</name>
<keyword evidence="1" id="KW-0812">Transmembrane</keyword>
<accession>E1IIG4</accession>
<organism evidence="3 4">
    <name type="scientific">Oscillochloris trichoides DG-6</name>
    <dbReference type="NCBI Taxonomy" id="765420"/>
    <lineage>
        <taxon>Bacteria</taxon>
        <taxon>Bacillati</taxon>
        <taxon>Chloroflexota</taxon>
        <taxon>Chloroflexia</taxon>
        <taxon>Chloroflexales</taxon>
        <taxon>Chloroflexineae</taxon>
        <taxon>Oscillochloridaceae</taxon>
        <taxon>Oscillochloris</taxon>
    </lineage>
</organism>
<gene>
    <name evidence="3" type="ORF">OSCT_3115</name>
</gene>
<sequence length="192" mass="19422">MGTLIALATSLGLSTAAGFNAFLPLLTIGILSRFGLIELATPFGLLSHPLVLLIIAVLAILDFIGDKVPAVDSALHAAGMIIAPIAGAILALAGQGDVAQIHPLVVGIAGVVAAGSAHAARTTIRPVVTTATVGTANPVVSLVEDATAVILSILAIVAPILAIILAVVLGIILFRVFRGALRVWNERKPSTD</sequence>
<dbReference type="AlphaFoldDB" id="E1IIG4"/>
<dbReference type="HOGENOM" id="CLU_086377_0_0_0"/>
<keyword evidence="4" id="KW-1185">Reference proteome</keyword>
<protein>
    <recommendedName>
        <fullName evidence="2">DUF4126 domain-containing protein</fullName>
    </recommendedName>
</protein>
<comment type="caution">
    <text evidence="3">The sequence shown here is derived from an EMBL/GenBank/DDBJ whole genome shotgun (WGS) entry which is preliminary data.</text>
</comment>
<dbReference type="InterPro" id="IPR025196">
    <property type="entry name" value="DUF4126"/>
</dbReference>
<dbReference type="EMBL" id="ADVR01000133">
    <property type="protein sequence ID" value="EFO79039.1"/>
    <property type="molecule type" value="Genomic_DNA"/>
</dbReference>
<feature type="domain" description="DUF4126" evidence="2">
    <location>
        <begin position="7"/>
        <end position="178"/>
    </location>
</feature>
<proteinExistence type="predicted"/>
<feature type="transmembrane region" description="Helical" evidence="1">
    <location>
        <begin position="42"/>
        <end position="61"/>
    </location>
</feature>
<feature type="transmembrane region" description="Helical" evidence="1">
    <location>
        <begin position="73"/>
        <end position="94"/>
    </location>
</feature>
<dbReference type="OrthoDB" id="161516at2"/>
<dbReference type="eggNOG" id="ENOG5031U0Y">
    <property type="taxonomic scope" value="Bacteria"/>
</dbReference>
<keyword evidence="1" id="KW-1133">Transmembrane helix</keyword>
<dbReference type="Proteomes" id="UP000054010">
    <property type="component" value="Unassembled WGS sequence"/>
</dbReference>
<dbReference type="Pfam" id="PF13548">
    <property type="entry name" value="DUF4126"/>
    <property type="match status" value="1"/>
</dbReference>
<keyword evidence="1" id="KW-0472">Membrane</keyword>
<evidence type="ECO:0000259" key="2">
    <source>
        <dbReference type="Pfam" id="PF13548"/>
    </source>
</evidence>
<reference evidence="3 4" key="1">
    <citation type="journal article" date="2011" name="J. Bacteriol.">
        <title>Draft genome sequence of the anoxygenic filamentous phototrophic bacterium Oscillochloris trichoides subsp. DG-6.</title>
        <authorList>
            <person name="Kuznetsov B.B."/>
            <person name="Ivanovsky R.N."/>
            <person name="Keppen O.I."/>
            <person name="Sukhacheva M.V."/>
            <person name="Bumazhkin B.K."/>
            <person name="Patutina E.O."/>
            <person name="Beletsky A.V."/>
            <person name="Mardanov A.V."/>
            <person name="Baslerov R.V."/>
            <person name="Panteleeva A.N."/>
            <person name="Kolganova T.V."/>
            <person name="Ravin N.V."/>
            <person name="Skryabin K.G."/>
        </authorList>
    </citation>
    <scope>NUCLEOTIDE SEQUENCE [LARGE SCALE GENOMIC DNA]</scope>
    <source>
        <strain evidence="3 4">DG-6</strain>
    </source>
</reference>
<feature type="transmembrane region" description="Helical" evidence="1">
    <location>
        <begin position="148"/>
        <end position="177"/>
    </location>
</feature>
<dbReference type="STRING" id="765420.OSCT_3115"/>
<evidence type="ECO:0000256" key="1">
    <source>
        <dbReference type="SAM" id="Phobius"/>
    </source>
</evidence>
<evidence type="ECO:0000313" key="3">
    <source>
        <dbReference type="EMBL" id="EFO79039.1"/>
    </source>
</evidence>
<evidence type="ECO:0000313" key="4">
    <source>
        <dbReference type="Proteomes" id="UP000054010"/>
    </source>
</evidence>